<dbReference type="RefSeq" id="WP_368503774.1">
    <property type="nucleotide sequence ID" value="NZ_CP162551.1"/>
</dbReference>
<evidence type="ECO:0000313" key="2">
    <source>
        <dbReference type="EMBL" id="XDI36313.1"/>
    </source>
</evidence>
<feature type="compositionally biased region" description="Polar residues" evidence="1">
    <location>
        <begin position="21"/>
        <end position="30"/>
    </location>
</feature>
<sequence length="215" mass="25327">MSRLSKVSSLRANRIHTSFVNKMSNSSGVNPITPVEKIEPTKNPTKHSTENHLSSFDYYYEKQLRSQTSSLIQKQPKSIEDEPENEPQVNEVKELFIKFIKSYNQLILTLKHSDQLTCDQYTARLHHVYNEFAENLELNGVIQNENYLLTFNEYRFNQLKESNECLKSEVISDFMKQILEEYQFILRDKEVARSHSNPYDKVPIYEKGLLIEERL</sequence>
<feature type="region of interest" description="Disordered" evidence="1">
    <location>
        <begin position="21"/>
        <end position="50"/>
    </location>
</feature>
<name>A0AB39BRC4_9BACI</name>
<dbReference type="EMBL" id="CP162551">
    <property type="protein sequence ID" value="XDI36313.1"/>
    <property type="molecule type" value="Genomic_DNA"/>
</dbReference>
<dbReference type="AlphaFoldDB" id="A0AB39BRC4"/>
<accession>A0AB39BRC4</accession>
<proteinExistence type="predicted"/>
<organism evidence="2">
    <name type="scientific">Alkalihalophilus sp. As8PL</name>
    <dbReference type="NCBI Taxonomy" id="3237103"/>
    <lineage>
        <taxon>Bacteria</taxon>
        <taxon>Bacillati</taxon>
        <taxon>Bacillota</taxon>
        <taxon>Bacilli</taxon>
        <taxon>Bacillales</taxon>
        <taxon>Bacillaceae</taxon>
        <taxon>Alkalihalophilus</taxon>
    </lineage>
</organism>
<evidence type="ECO:0000256" key="1">
    <source>
        <dbReference type="SAM" id="MobiDB-lite"/>
    </source>
</evidence>
<reference evidence="2" key="1">
    <citation type="submission" date="2024-07" db="EMBL/GenBank/DDBJ databases">
        <title>Identification and characteristics of an arsenic-resistant bacterial isolate, which belongs to a novel species.</title>
        <authorList>
            <person name="Juszczyk A."/>
            <person name="Kowalczyk A."/>
            <person name="Was K."/>
            <person name="Kosowicz W."/>
            <person name="Budzyn A."/>
            <person name="Latowski D."/>
        </authorList>
    </citation>
    <scope>NUCLEOTIDE SEQUENCE</scope>
    <source>
        <strain evidence="2">As8PL</strain>
    </source>
</reference>
<gene>
    <name evidence="2" type="ORF">AB3N04_16650</name>
</gene>
<protein>
    <submittedName>
        <fullName evidence="2">Uncharacterized protein</fullName>
    </submittedName>
</protein>